<evidence type="ECO:0000313" key="1">
    <source>
        <dbReference type="EMBL" id="SVC86208.1"/>
    </source>
</evidence>
<dbReference type="AlphaFoldDB" id="A0A382QMP8"/>
<sequence length="81" mass="8632">MKRFLSCFVVVLLLAGHVAAQGPAGLVVYFESGDEVYLLLAEHAGSKRGWAGFGGGPREGETISQTAAHKGMEESRGYFSQ</sequence>
<dbReference type="SUPFAM" id="SSF55811">
    <property type="entry name" value="Nudix"/>
    <property type="match status" value="1"/>
</dbReference>
<dbReference type="InterPro" id="IPR015797">
    <property type="entry name" value="NUDIX_hydrolase-like_dom_sf"/>
</dbReference>
<dbReference type="EMBL" id="UINC01115292">
    <property type="protein sequence ID" value="SVC86208.1"/>
    <property type="molecule type" value="Genomic_DNA"/>
</dbReference>
<name>A0A382QMP8_9ZZZZ</name>
<evidence type="ECO:0008006" key="2">
    <source>
        <dbReference type="Google" id="ProtNLM"/>
    </source>
</evidence>
<gene>
    <name evidence="1" type="ORF">METZ01_LOCUS339062</name>
</gene>
<feature type="non-terminal residue" evidence="1">
    <location>
        <position position="81"/>
    </location>
</feature>
<organism evidence="1">
    <name type="scientific">marine metagenome</name>
    <dbReference type="NCBI Taxonomy" id="408172"/>
    <lineage>
        <taxon>unclassified sequences</taxon>
        <taxon>metagenomes</taxon>
        <taxon>ecological metagenomes</taxon>
    </lineage>
</organism>
<protein>
    <recommendedName>
        <fullName evidence="2">Nudix hydrolase domain-containing protein</fullName>
    </recommendedName>
</protein>
<reference evidence="1" key="1">
    <citation type="submission" date="2018-05" db="EMBL/GenBank/DDBJ databases">
        <authorList>
            <person name="Lanie J.A."/>
            <person name="Ng W.-L."/>
            <person name="Kazmierczak K.M."/>
            <person name="Andrzejewski T.M."/>
            <person name="Davidsen T.M."/>
            <person name="Wayne K.J."/>
            <person name="Tettelin H."/>
            <person name="Glass J.I."/>
            <person name="Rusch D."/>
            <person name="Podicherti R."/>
            <person name="Tsui H.-C.T."/>
            <person name="Winkler M.E."/>
        </authorList>
    </citation>
    <scope>NUCLEOTIDE SEQUENCE</scope>
</reference>
<proteinExistence type="predicted"/>
<accession>A0A382QMP8</accession>